<dbReference type="Gene3D" id="3.20.20.100">
    <property type="entry name" value="NADP-dependent oxidoreductase domain"/>
    <property type="match status" value="1"/>
</dbReference>
<dbReference type="Pfam" id="PF00248">
    <property type="entry name" value="Aldo_ket_red"/>
    <property type="match status" value="1"/>
</dbReference>
<dbReference type="AlphaFoldDB" id="A0A9D2JVZ2"/>
<dbReference type="InterPro" id="IPR018170">
    <property type="entry name" value="Aldo/ket_reductase_CS"/>
</dbReference>
<dbReference type="CDD" id="cd19133">
    <property type="entry name" value="AKR_AKR5F1"/>
    <property type="match status" value="1"/>
</dbReference>
<feature type="binding site" evidence="5">
    <location>
        <position position="106"/>
    </location>
    <ligand>
        <name>substrate</name>
    </ligand>
</feature>
<dbReference type="Proteomes" id="UP000824055">
    <property type="component" value="Unassembled WGS sequence"/>
</dbReference>
<name>A0A9D2JVZ2_9BACT</name>
<dbReference type="InterPro" id="IPR020471">
    <property type="entry name" value="AKR"/>
</dbReference>
<dbReference type="PIRSF" id="PIRSF000097">
    <property type="entry name" value="AKR"/>
    <property type="match status" value="1"/>
</dbReference>
<dbReference type="PANTHER" id="PTHR43827:SF3">
    <property type="entry name" value="NADP-DEPENDENT OXIDOREDUCTASE DOMAIN-CONTAINING PROTEIN"/>
    <property type="match status" value="1"/>
</dbReference>
<feature type="active site" description="Proton donor" evidence="4">
    <location>
        <position position="48"/>
    </location>
</feature>
<feature type="domain" description="NADP-dependent oxidoreductase" evidence="7">
    <location>
        <begin position="16"/>
        <end position="254"/>
    </location>
</feature>
<comment type="caution">
    <text evidence="8">The sequence shown here is derived from an EMBL/GenBank/DDBJ whole genome shotgun (WGS) entry which is preliminary data.</text>
</comment>
<evidence type="ECO:0000256" key="4">
    <source>
        <dbReference type="PIRSR" id="PIRSR000097-1"/>
    </source>
</evidence>
<gene>
    <name evidence="8" type="ORF">H9966_05540</name>
</gene>
<dbReference type="GO" id="GO:0016616">
    <property type="term" value="F:oxidoreductase activity, acting on the CH-OH group of donors, NAD or NADP as acceptor"/>
    <property type="evidence" value="ECO:0007669"/>
    <property type="project" value="UniProtKB-ARBA"/>
</dbReference>
<accession>A0A9D2JVZ2</accession>
<reference evidence="8" key="1">
    <citation type="journal article" date="2021" name="PeerJ">
        <title>Extensive microbial diversity within the chicken gut microbiome revealed by metagenomics and culture.</title>
        <authorList>
            <person name="Gilroy R."/>
            <person name="Ravi A."/>
            <person name="Getino M."/>
            <person name="Pursley I."/>
            <person name="Horton D.L."/>
            <person name="Alikhan N.F."/>
            <person name="Baker D."/>
            <person name="Gharbi K."/>
            <person name="Hall N."/>
            <person name="Watson M."/>
            <person name="Adriaenssens E.M."/>
            <person name="Foster-Nyarko E."/>
            <person name="Jarju S."/>
            <person name="Secka A."/>
            <person name="Antonio M."/>
            <person name="Oren A."/>
            <person name="Chaudhuri R.R."/>
            <person name="La Ragione R."/>
            <person name="Hildebrand F."/>
            <person name="Pallen M.J."/>
        </authorList>
    </citation>
    <scope>NUCLEOTIDE SEQUENCE</scope>
    <source>
        <strain evidence="8">ChiHecec3B27-8219</strain>
    </source>
</reference>
<feature type="site" description="Lowers pKa of active site Tyr" evidence="6">
    <location>
        <position position="73"/>
    </location>
</feature>
<keyword evidence="2" id="KW-0521">NADP</keyword>
<dbReference type="PANTHER" id="PTHR43827">
    <property type="entry name" value="2,5-DIKETO-D-GLUCONIC ACID REDUCTASE"/>
    <property type="match status" value="1"/>
</dbReference>
<evidence type="ECO:0000259" key="7">
    <source>
        <dbReference type="Pfam" id="PF00248"/>
    </source>
</evidence>
<dbReference type="InterPro" id="IPR023210">
    <property type="entry name" value="NADP_OxRdtase_dom"/>
</dbReference>
<dbReference type="FunFam" id="3.20.20.100:FF:000015">
    <property type="entry name" value="Oxidoreductase, aldo/keto reductase family"/>
    <property type="match status" value="1"/>
</dbReference>
<evidence type="ECO:0000256" key="1">
    <source>
        <dbReference type="ARBA" id="ARBA00007905"/>
    </source>
</evidence>
<dbReference type="PROSITE" id="PS00798">
    <property type="entry name" value="ALDOKETO_REDUCTASE_1"/>
    <property type="match status" value="1"/>
</dbReference>
<dbReference type="InterPro" id="IPR036812">
    <property type="entry name" value="NAD(P)_OxRdtase_dom_sf"/>
</dbReference>
<evidence type="ECO:0000256" key="6">
    <source>
        <dbReference type="PIRSR" id="PIRSR000097-3"/>
    </source>
</evidence>
<reference evidence="8" key="2">
    <citation type="submission" date="2021-04" db="EMBL/GenBank/DDBJ databases">
        <authorList>
            <person name="Gilroy R."/>
        </authorList>
    </citation>
    <scope>NUCLEOTIDE SEQUENCE</scope>
    <source>
        <strain evidence="8">ChiHecec3B27-8219</strain>
    </source>
</reference>
<evidence type="ECO:0000256" key="3">
    <source>
        <dbReference type="ARBA" id="ARBA00023002"/>
    </source>
</evidence>
<protein>
    <submittedName>
        <fullName evidence="8">Aldo/keto reductase</fullName>
    </submittedName>
</protein>
<evidence type="ECO:0000313" key="8">
    <source>
        <dbReference type="EMBL" id="HIZ69336.1"/>
    </source>
</evidence>
<evidence type="ECO:0000256" key="5">
    <source>
        <dbReference type="PIRSR" id="PIRSR000097-2"/>
    </source>
</evidence>
<dbReference type="EMBL" id="DXBE01000042">
    <property type="protein sequence ID" value="HIZ69336.1"/>
    <property type="molecule type" value="Genomic_DNA"/>
</dbReference>
<dbReference type="PRINTS" id="PR00069">
    <property type="entry name" value="ALDKETRDTASE"/>
</dbReference>
<evidence type="ECO:0000256" key="2">
    <source>
        <dbReference type="ARBA" id="ARBA00022857"/>
    </source>
</evidence>
<organism evidence="8 9">
    <name type="scientific">Candidatus Prevotella avicola</name>
    <dbReference type="NCBI Taxonomy" id="2838738"/>
    <lineage>
        <taxon>Bacteria</taxon>
        <taxon>Pseudomonadati</taxon>
        <taxon>Bacteroidota</taxon>
        <taxon>Bacteroidia</taxon>
        <taxon>Bacteroidales</taxon>
        <taxon>Prevotellaceae</taxon>
        <taxon>Prevotella</taxon>
    </lineage>
</organism>
<sequence length="287" mass="32331">MKTVILNNGIEMPILGYGVWQITPEKCEYYVSEALKAGYRLIDTAQAYYNEEGVGAAISNSGIPRSEIFITTKVWISNAGDEKAAISIDESLRKLRTDYIDLLLIHQPFGDYYGTYRAMEKAYEAGKVRAIGLSNFYDARFVDLAENMDIKPAVVQLETHVFSQQVKMRHLAEKYGTHIMAWSPLARGMNGLFTNETLKAIGEKYGKDNAQVCLKFLTDEGIIVLPQSTRTERMASNLAIDDFSLSETDKELIRNMDTGKALAADFNDPELAEYLLTYDKNFNPQNK</sequence>
<dbReference type="SUPFAM" id="SSF51430">
    <property type="entry name" value="NAD(P)-linked oxidoreductase"/>
    <property type="match status" value="1"/>
</dbReference>
<evidence type="ECO:0000313" key="9">
    <source>
        <dbReference type="Proteomes" id="UP000824055"/>
    </source>
</evidence>
<comment type="similarity">
    <text evidence="1">Belongs to the aldo/keto reductase family.</text>
</comment>
<proteinExistence type="inferred from homology"/>
<keyword evidence="3" id="KW-0560">Oxidoreductase</keyword>
<dbReference type="PROSITE" id="PS00062">
    <property type="entry name" value="ALDOKETO_REDUCTASE_2"/>
    <property type="match status" value="1"/>
</dbReference>